<dbReference type="Gene3D" id="1.25.40.10">
    <property type="entry name" value="Tetratricopeptide repeat domain"/>
    <property type="match status" value="1"/>
</dbReference>
<gene>
    <name evidence="2" type="ORF">HNR40_010359</name>
</gene>
<dbReference type="InterPro" id="IPR011990">
    <property type="entry name" value="TPR-like_helical_dom_sf"/>
</dbReference>
<sequence>MDVRTLPAALKAIMEQRQWTQAQLAEALGVSQTWVSHVSRGMKDTTMGKAIELLSRVGWQVRMSPEVEEPVERREFLTAAASVIFVPSGRASANPYEDAAYVNTLADSMARGRYELGGVPLVANALGHVHRVRELVERVRGARLQQAISNLMYQATLVLYDAGRTGHAEHTGRVALDMAVLGADVDGQARAFDALSRVCLERGDHARAAAFARKGLGLRELPGSRVASLNMRLGRCLAAVPGRADEARTALDRALGVSGLGSFAAAAMAGDVAIGMGQLDRFDEANRLLGDAADRIGQWSPLFRAQYLGRQIITTLRAGDVEFAGDRMNELARAIPFVSSARVNSRVGEILDASARWAGAQGMRAAREQLAAMRAPFARSS</sequence>
<keyword evidence="2" id="KW-0238">DNA-binding</keyword>
<dbReference type="Pfam" id="PF01381">
    <property type="entry name" value="HTH_3"/>
    <property type="match status" value="1"/>
</dbReference>
<evidence type="ECO:0000313" key="3">
    <source>
        <dbReference type="Proteomes" id="UP000568380"/>
    </source>
</evidence>
<dbReference type="InterPro" id="IPR010982">
    <property type="entry name" value="Lambda_DNA-bd_dom_sf"/>
</dbReference>
<reference evidence="2 3" key="1">
    <citation type="submission" date="2020-08" db="EMBL/GenBank/DDBJ databases">
        <title>Genomic Encyclopedia of Type Strains, Phase IV (KMG-IV): sequencing the most valuable type-strain genomes for metagenomic binning, comparative biology and taxonomic classification.</title>
        <authorList>
            <person name="Goeker M."/>
        </authorList>
    </citation>
    <scope>NUCLEOTIDE SEQUENCE [LARGE SCALE GENOMIC DNA]</scope>
    <source>
        <strain evidence="2 3">DSM 45385</strain>
    </source>
</reference>
<name>A0A7W8EMW7_9ACTN</name>
<dbReference type="PROSITE" id="PS50943">
    <property type="entry name" value="HTH_CROC1"/>
    <property type="match status" value="1"/>
</dbReference>
<dbReference type="CDD" id="cd00093">
    <property type="entry name" value="HTH_XRE"/>
    <property type="match status" value="1"/>
</dbReference>
<dbReference type="EMBL" id="JACHIN010000027">
    <property type="protein sequence ID" value="MBB5084848.1"/>
    <property type="molecule type" value="Genomic_DNA"/>
</dbReference>
<accession>A0A7W8EMW7</accession>
<organism evidence="2 3">
    <name type="scientific">Nonomuraea endophytica</name>
    <dbReference type="NCBI Taxonomy" id="714136"/>
    <lineage>
        <taxon>Bacteria</taxon>
        <taxon>Bacillati</taxon>
        <taxon>Actinomycetota</taxon>
        <taxon>Actinomycetes</taxon>
        <taxon>Streptosporangiales</taxon>
        <taxon>Streptosporangiaceae</taxon>
        <taxon>Nonomuraea</taxon>
    </lineage>
</organism>
<protein>
    <submittedName>
        <fullName evidence="2">Putative XRE-type DNA-binding protein</fullName>
    </submittedName>
</protein>
<proteinExistence type="predicted"/>
<comment type="caution">
    <text evidence="2">The sequence shown here is derived from an EMBL/GenBank/DDBJ whole genome shotgun (WGS) entry which is preliminary data.</text>
</comment>
<evidence type="ECO:0000259" key="1">
    <source>
        <dbReference type="PROSITE" id="PS50943"/>
    </source>
</evidence>
<evidence type="ECO:0000313" key="2">
    <source>
        <dbReference type="EMBL" id="MBB5084848.1"/>
    </source>
</evidence>
<keyword evidence="3" id="KW-1185">Reference proteome</keyword>
<dbReference type="AlphaFoldDB" id="A0A7W8EMW7"/>
<dbReference type="RefSeq" id="WP_184975551.1">
    <property type="nucleotide sequence ID" value="NZ_JACHIN010000027.1"/>
</dbReference>
<dbReference type="SUPFAM" id="SSF47413">
    <property type="entry name" value="lambda repressor-like DNA-binding domains"/>
    <property type="match status" value="1"/>
</dbReference>
<dbReference type="InterPro" id="IPR001387">
    <property type="entry name" value="Cro/C1-type_HTH"/>
</dbReference>
<dbReference type="Proteomes" id="UP000568380">
    <property type="component" value="Unassembled WGS sequence"/>
</dbReference>
<dbReference type="GO" id="GO:0003677">
    <property type="term" value="F:DNA binding"/>
    <property type="evidence" value="ECO:0007669"/>
    <property type="project" value="UniProtKB-KW"/>
</dbReference>
<dbReference type="SMART" id="SM00530">
    <property type="entry name" value="HTH_XRE"/>
    <property type="match status" value="1"/>
</dbReference>
<dbReference type="Gene3D" id="1.10.260.40">
    <property type="entry name" value="lambda repressor-like DNA-binding domains"/>
    <property type="match status" value="1"/>
</dbReference>
<feature type="domain" description="HTH cro/C1-type" evidence="1">
    <location>
        <begin position="10"/>
        <end position="33"/>
    </location>
</feature>